<keyword evidence="1" id="KW-0072">Autophagy</keyword>
<feature type="region of interest" description="Disordered" evidence="2">
    <location>
        <begin position="637"/>
        <end position="660"/>
    </location>
</feature>
<dbReference type="EMBL" id="JARPOI010000010">
    <property type="protein sequence ID" value="KAJ9170239.1"/>
    <property type="molecule type" value="Genomic_DNA"/>
</dbReference>
<feature type="domain" description="Autophagy-related protein 13 N-terminal" evidence="3">
    <location>
        <begin position="19"/>
        <end position="259"/>
    </location>
</feature>
<dbReference type="InterPro" id="IPR018731">
    <property type="entry name" value="Atg13_N"/>
</dbReference>
<evidence type="ECO:0000313" key="5">
    <source>
        <dbReference type="Proteomes" id="UP001174677"/>
    </source>
</evidence>
<evidence type="ECO:0000256" key="1">
    <source>
        <dbReference type="ARBA" id="ARBA00023006"/>
    </source>
</evidence>
<evidence type="ECO:0000259" key="3">
    <source>
        <dbReference type="Pfam" id="PF10033"/>
    </source>
</evidence>
<feature type="region of interest" description="Disordered" evidence="2">
    <location>
        <begin position="474"/>
        <end position="528"/>
    </location>
</feature>
<accession>A0ABQ9LQG1</accession>
<gene>
    <name evidence="4" type="ORF">P3X46_018363</name>
</gene>
<protein>
    <recommendedName>
        <fullName evidence="3">Autophagy-related protein 13 N-terminal domain-containing protein</fullName>
    </recommendedName>
</protein>
<feature type="compositionally biased region" description="Low complexity" evidence="2">
    <location>
        <begin position="477"/>
        <end position="493"/>
    </location>
</feature>
<dbReference type="InterPro" id="IPR036570">
    <property type="entry name" value="HORMA_dom_sf"/>
</dbReference>
<feature type="compositionally biased region" description="Acidic residues" evidence="2">
    <location>
        <begin position="496"/>
        <end position="515"/>
    </location>
</feature>
<feature type="region of interest" description="Disordered" evidence="2">
    <location>
        <begin position="325"/>
        <end position="392"/>
    </location>
</feature>
<feature type="region of interest" description="Disordered" evidence="2">
    <location>
        <begin position="37"/>
        <end position="63"/>
    </location>
</feature>
<dbReference type="PANTHER" id="PTHR13430">
    <property type="match status" value="1"/>
</dbReference>
<proteinExistence type="predicted"/>
<keyword evidence="5" id="KW-1185">Reference proteome</keyword>
<feature type="compositionally biased region" description="Polar residues" evidence="2">
    <location>
        <begin position="336"/>
        <end position="350"/>
    </location>
</feature>
<reference evidence="4 5" key="1">
    <citation type="journal article" date="2023" name="Plant Biotechnol. J.">
        <title>Chromosome-level wild Hevea brasiliensis genome provides new tools for genomic-assisted breeding and valuable loci to elevate rubber yield.</title>
        <authorList>
            <person name="Cheng H."/>
            <person name="Song X."/>
            <person name="Hu Y."/>
            <person name="Wu T."/>
            <person name="Yang Q."/>
            <person name="An Z."/>
            <person name="Feng S."/>
            <person name="Deng Z."/>
            <person name="Wu W."/>
            <person name="Zeng X."/>
            <person name="Tu M."/>
            <person name="Wang X."/>
            <person name="Huang H."/>
        </authorList>
    </citation>
    <scope>NUCLEOTIDE SEQUENCE [LARGE SCALE GENOMIC DNA]</scope>
    <source>
        <strain evidence="4">MT/VB/25A 57/8</strain>
    </source>
</reference>
<feature type="compositionally biased region" description="Low complexity" evidence="2">
    <location>
        <begin position="37"/>
        <end position="60"/>
    </location>
</feature>
<organism evidence="4 5">
    <name type="scientific">Hevea brasiliensis</name>
    <name type="common">Para rubber tree</name>
    <name type="synonym">Siphonia brasiliensis</name>
    <dbReference type="NCBI Taxonomy" id="3981"/>
    <lineage>
        <taxon>Eukaryota</taxon>
        <taxon>Viridiplantae</taxon>
        <taxon>Streptophyta</taxon>
        <taxon>Embryophyta</taxon>
        <taxon>Tracheophyta</taxon>
        <taxon>Spermatophyta</taxon>
        <taxon>Magnoliopsida</taxon>
        <taxon>eudicotyledons</taxon>
        <taxon>Gunneridae</taxon>
        <taxon>Pentapetalae</taxon>
        <taxon>rosids</taxon>
        <taxon>fabids</taxon>
        <taxon>Malpighiales</taxon>
        <taxon>Euphorbiaceae</taxon>
        <taxon>Crotonoideae</taxon>
        <taxon>Micrandreae</taxon>
        <taxon>Hevea</taxon>
    </lineage>
</organism>
<evidence type="ECO:0000256" key="2">
    <source>
        <dbReference type="SAM" id="MobiDB-lite"/>
    </source>
</evidence>
<evidence type="ECO:0000313" key="4">
    <source>
        <dbReference type="EMBL" id="KAJ9170239.1"/>
    </source>
</evidence>
<sequence length="660" mass="72661">MASSSSNTHNEAAKMEQVITEFFAKSLHIILESRSPSISSRNYSGEQAVSSPSSSSSSSSGVRPRDKWFNLALRECPAALENPDIWRRGNLEPMVVDVILVQRPLDWDPVNCSLKKDFARNPSSKEHYAFSWNSDQEELRCEAKTEKTIERWVLQYESRRSRDNGTGNRRSSNTLNMLYKKSILLLRSLYATVRLLPAYKIFRDLNSSGQIRTFTLTHRVSSFVESFTCKEEAEMQRFGFTPVDTSCGRLCLSVVYRSSLSDISSESSTPMSPQFIPDYVGSPLADPLKRFPSLPVSHGSPSSLPFSRPHSWSYDLYKASAPSISCSPSPTHSESHASISNPSSRRFPSTNLPPHPPETSSVHKKNMGFDEYCPSPNFTPSPSPSPPIYIPGSGSHLSKALLQSESAPVSIPAGKLASSPVLCNKQNLPPSPNLKGTRSSNPRTDSSTGFVQTGASIEKLSSLGKDDIRKYLGVKTSSNSSPQISFSRSSSRSFQDDFDDPDFPCPFDVEDDDMTDPGSRPQSFDQRGLLCDPLERGGLFPIRKSQDAAVGALVRMLKKAPPLRQDFSSSVDLLQDSRSKMPRCSIQEHIQISEAPVIQQASSSNASPRLVASKTTADALEELRAYKEMMKELLLTQAGRSNTSANHTSMQKPETSSATG</sequence>
<dbReference type="InterPro" id="IPR040182">
    <property type="entry name" value="ATG13"/>
</dbReference>
<feature type="compositionally biased region" description="Polar residues" evidence="2">
    <location>
        <begin position="638"/>
        <end position="660"/>
    </location>
</feature>
<dbReference type="PANTHER" id="PTHR13430:SF15">
    <property type="entry name" value="AUTOPHAGY-RELATED PROTEIN 13B"/>
    <property type="match status" value="1"/>
</dbReference>
<dbReference type="Proteomes" id="UP001174677">
    <property type="component" value="Chromosome 10"/>
</dbReference>
<feature type="compositionally biased region" description="Polar residues" evidence="2">
    <location>
        <begin position="424"/>
        <end position="453"/>
    </location>
</feature>
<dbReference type="Gene3D" id="3.30.900.10">
    <property type="entry name" value="HORMA domain"/>
    <property type="match status" value="1"/>
</dbReference>
<comment type="caution">
    <text evidence="4">The sequence shown here is derived from an EMBL/GenBank/DDBJ whole genome shotgun (WGS) entry which is preliminary data.</text>
</comment>
<dbReference type="Pfam" id="PF10033">
    <property type="entry name" value="ATG13"/>
    <property type="match status" value="1"/>
</dbReference>
<feature type="region of interest" description="Disordered" evidence="2">
    <location>
        <begin position="422"/>
        <end position="453"/>
    </location>
</feature>
<feature type="compositionally biased region" description="Pro residues" evidence="2">
    <location>
        <begin position="377"/>
        <end position="389"/>
    </location>
</feature>
<name>A0ABQ9LQG1_HEVBR</name>